<protein>
    <submittedName>
        <fullName evidence="13">6-O-methylguanine DNA methyltransferase</fullName>
    </submittedName>
</protein>
<dbReference type="InterPro" id="IPR018060">
    <property type="entry name" value="HTH_AraC"/>
</dbReference>
<dbReference type="InterPro" id="IPR001497">
    <property type="entry name" value="MethylDNA_cys_MeTrfase_AS"/>
</dbReference>
<dbReference type="GO" id="GO:0043565">
    <property type="term" value="F:sequence-specific DNA binding"/>
    <property type="evidence" value="ECO:0007669"/>
    <property type="project" value="InterPro"/>
</dbReference>
<dbReference type="InterPro" id="IPR035451">
    <property type="entry name" value="Ada-like_dom_sf"/>
</dbReference>
<dbReference type="RefSeq" id="WP_068880536.1">
    <property type="nucleotide sequence ID" value="NZ_LNTU01000001.1"/>
</dbReference>
<dbReference type="PROSITE" id="PS01124">
    <property type="entry name" value="HTH_ARAC_FAMILY_2"/>
    <property type="match status" value="1"/>
</dbReference>
<keyword evidence="3 13" id="KW-0808">Transferase</keyword>
<dbReference type="GO" id="GO:0003908">
    <property type="term" value="F:methylated-DNA-[protein]-cysteine S-methyltransferase activity"/>
    <property type="evidence" value="ECO:0007669"/>
    <property type="project" value="UniProtKB-EC"/>
</dbReference>
<dbReference type="FunFam" id="1.10.10.10:FF:000410">
    <property type="entry name" value="ADA regulatory protein, putative"/>
    <property type="match status" value="1"/>
</dbReference>
<dbReference type="Gene3D" id="3.30.160.70">
    <property type="entry name" value="Methylated DNA-protein cysteine methyltransferase domain"/>
    <property type="match status" value="1"/>
</dbReference>
<dbReference type="Gene3D" id="1.10.10.60">
    <property type="entry name" value="Homeodomain-like"/>
    <property type="match status" value="2"/>
</dbReference>
<evidence type="ECO:0000256" key="11">
    <source>
        <dbReference type="PIRSR" id="PIRSR000409-3"/>
    </source>
</evidence>
<dbReference type="Proteomes" id="UP000070107">
    <property type="component" value="Unassembled WGS sequence"/>
</dbReference>
<reference evidence="13 14" key="1">
    <citation type="submission" date="2015-11" db="EMBL/GenBank/DDBJ databases">
        <title>Draft genome sequence of Paramesorhizobium deserti A-3-E, a strain highly resistant to diverse beta-lactam antibiotics.</title>
        <authorList>
            <person name="Lv R."/>
            <person name="Yang X."/>
            <person name="Fang N."/>
            <person name="Guo J."/>
            <person name="Luo X."/>
            <person name="Peng F."/>
            <person name="Yang R."/>
            <person name="Cui Y."/>
            <person name="Fang C."/>
            <person name="Song Y."/>
        </authorList>
    </citation>
    <scope>NUCLEOTIDE SEQUENCE [LARGE SCALE GENOMIC DNA]</scope>
    <source>
        <strain evidence="13 14">A-3-E</strain>
    </source>
</reference>
<dbReference type="PIRSF" id="PIRSF000409">
    <property type="entry name" value="Ada"/>
    <property type="match status" value="1"/>
</dbReference>
<dbReference type="GO" id="GO:0003700">
    <property type="term" value="F:DNA-binding transcription factor activity"/>
    <property type="evidence" value="ECO:0007669"/>
    <property type="project" value="InterPro"/>
</dbReference>
<dbReference type="InterPro" id="IPR004026">
    <property type="entry name" value="Ada_DNA_repair_Zn-bd"/>
</dbReference>
<feature type="domain" description="HTH araC/xylS-type" evidence="12">
    <location>
        <begin position="95"/>
        <end position="192"/>
    </location>
</feature>
<evidence type="ECO:0000313" key="13">
    <source>
        <dbReference type="EMBL" id="KXF79199.1"/>
    </source>
</evidence>
<dbReference type="SUPFAM" id="SSF53155">
    <property type="entry name" value="Methylated DNA-protein cysteine methyltransferase domain"/>
    <property type="match status" value="1"/>
</dbReference>
<feature type="binding site" evidence="11">
    <location>
        <position position="45"/>
    </location>
    <ligand>
        <name>Zn(2+)</name>
        <dbReference type="ChEBI" id="CHEBI:29105"/>
    </ligand>
</feature>
<evidence type="ECO:0000256" key="5">
    <source>
        <dbReference type="ARBA" id="ARBA00023015"/>
    </source>
</evidence>
<dbReference type="SUPFAM" id="SSF46689">
    <property type="entry name" value="Homeodomain-like"/>
    <property type="match status" value="2"/>
</dbReference>
<feature type="binding site" evidence="11">
    <location>
        <position position="49"/>
    </location>
    <ligand>
        <name>Zn(2+)</name>
        <dbReference type="ChEBI" id="CHEBI:29105"/>
    </ligand>
</feature>
<dbReference type="NCBIfam" id="TIGR00589">
    <property type="entry name" value="ogt"/>
    <property type="match status" value="1"/>
</dbReference>
<dbReference type="NCBIfam" id="NF011964">
    <property type="entry name" value="PRK15435.1"/>
    <property type="match status" value="1"/>
</dbReference>
<evidence type="ECO:0000259" key="12">
    <source>
        <dbReference type="PROSITE" id="PS01124"/>
    </source>
</evidence>
<sequence>MNLVIAKPENITPAERDPRWTALVNRDPAFDGKFVYSVKTTGVYCRPTCPSRLAKPENIAFHADCAEAESAGFRPCLRCRPNEASLAERHAAIVAEACRLIEASEELPALDALAQSVGMSPYHFHRLFKSVTGLTPKAYGAAHRARRVRDQLAEGKSSVTEAIYDAGFNSSSRFYETSNKVLGMTPSAFRAGGIEAEIKFAVGQCSLGAILVATSRKGVCAILLGDDPDQLVRDLQDRFPKAKLIGGDAEFEKLVAKVVGFVEAPAIGLDLPLDVRGTAFQERVWQALRNIPAGETVSYSDIAARIGAPKAVRAVAQACAANKIAVAIPCHRVVRNDGGLSGYRWGVERKRALLGRERG</sequence>
<dbReference type="Gene3D" id="3.40.10.10">
    <property type="entry name" value="DNA Methylphosphotriester Repair Domain"/>
    <property type="match status" value="1"/>
</dbReference>
<dbReference type="PROSITE" id="PS00374">
    <property type="entry name" value="MGMT"/>
    <property type="match status" value="1"/>
</dbReference>
<keyword evidence="14" id="KW-1185">Reference proteome</keyword>
<evidence type="ECO:0000313" key="14">
    <source>
        <dbReference type="Proteomes" id="UP000070107"/>
    </source>
</evidence>
<dbReference type="OrthoDB" id="9802228at2"/>
<dbReference type="GO" id="GO:0008270">
    <property type="term" value="F:zinc ion binding"/>
    <property type="evidence" value="ECO:0007669"/>
    <property type="project" value="InterPro"/>
</dbReference>
<evidence type="ECO:0000256" key="2">
    <source>
        <dbReference type="ARBA" id="ARBA00022603"/>
    </source>
</evidence>
<dbReference type="SMART" id="SM00342">
    <property type="entry name" value="HTH_ARAC"/>
    <property type="match status" value="1"/>
</dbReference>
<dbReference type="PANTHER" id="PTHR10815:SF14">
    <property type="entry name" value="BIFUNCTIONAL TRANSCRIPTIONAL ACTIVATOR_DNA REPAIR ENZYME ADA"/>
    <property type="match status" value="1"/>
</dbReference>
<feature type="active site" description="Nucleophile; methyl group acceptor from either O6-methylguanine or O4-methylthymine" evidence="10">
    <location>
        <position position="330"/>
    </location>
</feature>
<evidence type="ECO:0000256" key="10">
    <source>
        <dbReference type="PIRSR" id="PIRSR000409-1"/>
    </source>
</evidence>
<keyword evidence="11" id="KW-0479">Metal-binding</keyword>
<name>A0A135I181_9HYPH</name>
<feature type="active site" description="Nucleophile; methyl group acceptor from methylphosphotriester" evidence="10">
    <location>
        <position position="45"/>
    </location>
</feature>
<evidence type="ECO:0000256" key="4">
    <source>
        <dbReference type="ARBA" id="ARBA00022763"/>
    </source>
</evidence>
<dbReference type="Pfam" id="PF01035">
    <property type="entry name" value="DNA_binding_1"/>
    <property type="match status" value="1"/>
</dbReference>
<evidence type="ECO:0000256" key="9">
    <source>
        <dbReference type="ARBA" id="ARBA00049348"/>
    </source>
</evidence>
<feature type="binding site" evidence="11">
    <location>
        <position position="76"/>
    </location>
    <ligand>
        <name>Zn(2+)</name>
        <dbReference type="ChEBI" id="CHEBI:29105"/>
    </ligand>
</feature>
<dbReference type="PANTHER" id="PTHR10815">
    <property type="entry name" value="METHYLATED-DNA--PROTEIN-CYSTEINE METHYLTRANSFERASE"/>
    <property type="match status" value="1"/>
</dbReference>
<dbReference type="InterPro" id="IPR009057">
    <property type="entry name" value="Homeodomain-like_sf"/>
</dbReference>
<keyword evidence="4" id="KW-0227">DNA damage</keyword>
<dbReference type="InterPro" id="IPR014048">
    <property type="entry name" value="MethylDNA_cys_MeTrfase_DNA-bd"/>
</dbReference>
<comment type="catalytic activity">
    <reaction evidence="9">
        <text>a 6-O-methyl-2'-deoxyguanosine in DNA + L-cysteinyl-[protein] = S-methyl-L-cysteinyl-[protein] + a 2'-deoxyguanosine in DNA</text>
        <dbReference type="Rhea" id="RHEA:24000"/>
        <dbReference type="Rhea" id="RHEA-COMP:10131"/>
        <dbReference type="Rhea" id="RHEA-COMP:10132"/>
        <dbReference type="Rhea" id="RHEA-COMP:11367"/>
        <dbReference type="Rhea" id="RHEA-COMP:11368"/>
        <dbReference type="ChEBI" id="CHEBI:29950"/>
        <dbReference type="ChEBI" id="CHEBI:82612"/>
        <dbReference type="ChEBI" id="CHEBI:85445"/>
        <dbReference type="ChEBI" id="CHEBI:85448"/>
        <dbReference type="EC" id="2.1.1.63"/>
    </reaction>
</comment>
<evidence type="ECO:0000256" key="7">
    <source>
        <dbReference type="ARBA" id="ARBA00023163"/>
    </source>
</evidence>
<keyword evidence="5" id="KW-0805">Transcription regulation</keyword>
<keyword evidence="7" id="KW-0804">Transcription</keyword>
<organism evidence="13 14">
    <name type="scientific">Paramesorhizobium deserti</name>
    <dbReference type="NCBI Taxonomy" id="1494590"/>
    <lineage>
        <taxon>Bacteria</taxon>
        <taxon>Pseudomonadati</taxon>
        <taxon>Pseudomonadota</taxon>
        <taxon>Alphaproteobacteria</taxon>
        <taxon>Hyphomicrobiales</taxon>
        <taxon>Phyllobacteriaceae</taxon>
        <taxon>Paramesorhizobium</taxon>
    </lineage>
</organism>
<dbReference type="SUPFAM" id="SSF57884">
    <property type="entry name" value="Ada DNA repair protein, N-terminal domain (N-Ada 10)"/>
    <property type="match status" value="1"/>
</dbReference>
<proteinExistence type="predicted"/>
<dbReference type="InterPro" id="IPR036217">
    <property type="entry name" value="MethylDNA_cys_MeTrfase_DNAb"/>
</dbReference>
<dbReference type="GO" id="GO:0032259">
    <property type="term" value="P:methylation"/>
    <property type="evidence" value="ECO:0007669"/>
    <property type="project" value="UniProtKB-KW"/>
</dbReference>
<dbReference type="Gene3D" id="1.10.10.10">
    <property type="entry name" value="Winged helix-like DNA-binding domain superfamily/Winged helix DNA-binding domain"/>
    <property type="match status" value="1"/>
</dbReference>
<dbReference type="CDD" id="cd06445">
    <property type="entry name" value="ATase"/>
    <property type="match status" value="1"/>
</dbReference>
<dbReference type="GO" id="GO:0006281">
    <property type="term" value="P:DNA repair"/>
    <property type="evidence" value="ECO:0007669"/>
    <property type="project" value="UniProtKB-KW"/>
</dbReference>
<dbReference type="Pfam" id="PF02805">
    <property type="entry name" value="Ada_Zn_binding"/>
    <property type="match status" value="1"/>
</dbReference>
<evidence type="ECO:0000256" key="8">
    <source>
        <dbReference type="ARBA" id="ARBA00023204"/>
    </source>
</evidence>
<comment type="cofactor">
    <cofactor evidence="11">
        <name>Zn(2+)</name>
        <dbReference type="ChEBI" id="CHEBI:29105"/>
    </cofactor>
    <text evidence="11">Binds 1 zinc ion per subunit.</text>
</comment>
<dbReference type="InterPro" id="IPR016221">
    <property type="entry name" value="Bifunct_regulatory_prot_Ada"/>
</dbReference>
<accession>A0A135I181</accession>
<dbReference type="SUPFAM" id="SSF46767">
    <property type="entry name" value="Methylated DNA-protein cysteine methyltransferase, C-terminal domain"/>
    <property type="match status" value="1"/>
</dbReference>
<dbReference type="Pfam" id="PF12833">
    <property type="entry name" value="HTH_18"/>
    <property type="match status" value="1"/>
</dbReference>
<keyword evidence="8" id="KW-0234">DNA repair</keyword>
<dbReference type="AlphaFoldDB" id="A0A135I181"/>
<evidence type="ECO:0000256" key="6">
    <source>
        <dbReference type="ARBA" id="ARBA00023159"/>
    </source>
</evidence>
<evidence type="ECO:0000256" key="3">
    <source>
        <dbReference type="ARBA" id="ARBA00022679"/>
    </source>
</evidence>
<keyword evidence="2 13" id="KW-0489">Methyltransferase</keyword>
<comment type="catalytic activity">
    <reaction evidence="1">
        <text>a 4-O-methyl-thymidine in DNA + L-cysteinyl-[protein] = a thymidine in DNA + S-methyl-L-cysteinyl-[protein]</text>
        <dbReference type="Rhea" id="RHEA:53428"/>
        <dbReference type="Rhea" id="RHEA-COMP:10131"/>
        <dbReference type="Rhea" id="RHEA-COMP:10132"/>
        <dbReference type="Rhea" id="RHEA-COMP:13555"/>
        <dbReference type="Rhea" id="RHEA-COMP:13556"/>
        <dbReference type="ChEBI" id="CHEBI:29950"/>
        <dbReference type="ChEBI" id="CHEBI:82612"/>
        <dbReference type="ChEBI" id="CHEBI:137386"/>
        <dbReference type="ChEBI" id="CHEBI:137387"/>
        <dbReference type="EC" id="2.1.1.63"/>
    </reaction>
</comment>
<evidence type="ECO:0000256" key="1">
    <source>
        <dbReference type="ARBA" id="ARBA00001286"/>
    </source>
</evidence>
<dbReference type="InterPro" id="IPR036631">
    <property type="entry name" value="MGMT_N_sf"/>
</dbReference>
<keyword evidence="6" id="KW-0010">Activator</keyword>
<dbReference type="EMBL" id="LNTU01000001">
    <property type="protein sequence ID" value="KXF79199.1"/>
    <property type="molecule type" value="Genomic_DNA"/>
</dbReference>
<dbReference type="InterPro" id="IPR036388">
    <property type="entry name" value="WH-like_DNA-bd_sf"/>
</dbReference>
<keyword evidence="11" id="KW-0862">Zinc</keyword>
<dbReference type="STRING" id="1494590.ATN84_05595"/>
<comment type="caution">
    <text evidence="13">The sequence shown here is derived from an EMBL/GenBank/DDBJ whole genome shotgun (WGS) entry which is preliminary data.</text>
</comment>
<feature type="binding site" evidence="11">
    <location>
        <position position="79"/>
    </location>
    <ligand>
        <name>Zn(2+)</name>
        <dbReference type="ChEBI" id="CHEBI:29105"/>
    </ligand>
</feature>
<gene>
    <name evidence="13" type="ORF">ATN84_05595</name>
</gene>